<proteinExistence type="predicted"/>
<dbReference type="Pfam" id="PF01966">
    <property type="entry name" value="HD"/>
    <property type="match status" value="1"/>
</dbReference>
<feature type="domain" description="HD" evidence="1">
    <location>
        <begin position="61"/>
        <end position="164"/>
    </location>
</feature>
<dbReference type="EMBL" id="WQLB01000001">
    <property type="protein sequence ID" value="MVN85328.1"/>
    <property type="molecule type" value="Genomic_DNA"/>
</dbReference>
<dbReference type="InterPro" id="IPR006674">
    <property type="entry name" value="HD_domain"/>
</dbReference>
<protein>
    <submittedName>
        <fullName evidence="2">HD domain-containing protein</fullName>
    </submittedName>
</protein>
<name>A0A7C9HW30_9DEIO</name>
<evidence type="ECO:0000313" key="3">
    <source>
        <dbReference type="Proteomes" id="UP000483286"/>
    </source>
</evidence>
<organism evidence="2 3">
    <name type="scientific">Deinococcus arboris</name>
    <dbReference type="NCBI Taxonomy" id="2682977"/>
    <lineage>
        <taxon>Bacteria</taxon>
        <taxon>Thermotogati</taxon>
        <taxon>Deinococcota</taxon>
        <taxon>Deinococci</taxon>
        <taxon>Deinococcales</taxon>
        <taxon>Deinococcaceae</taxon>
        <taxon>Deinococcus</taxon>
    </lineage>
</organism>
<evidence type="ECO:0000313" key="2">
    <source>
        <dbReference type="EMBL" id="MVN85328.1"/>
    </source>
</evidence>
<dbReference type="Gene3D" id="1.10.3210.10">
    <property type="entry name" value="Hypothetical protein af1432"/>
    <property type="match status" value="1"/>
</dbReference>
<gene>
    <name evidence="2" type="ORF">GO986_00925</name>
</gene>
<evidence type="ECO:0000259" key="1">
    <source>
        <dbReference type="Pfam" id="PF01966"/>
    </source>
</evidence>
<comment type="caution">
    <text evidence="2">The sequence shown here is derived from an EMBL/GenBank/DDBJ whole genome shotgun (WGS) entry which is preliminary data.</text>
</comment>
<dbReference type="Proteomes" id="UP000483286">
    <property type="component" value="Unassembled WGS sequence"/>
</dbReference>
<keyword evidence="3" id="KW-1185">Reference proteome</keyword>
<sequence length="171" mass="19242">MARRTLSARIRRKVSGYAAKFSRLWRSMSPEDAQPDDDWAAALLTPAEARVYRSMDPRDREHACRVARHLRRDHPDAGPELLAAALLHDCGKSLRPYWLWERVLVGLVPNRLARVLPPVGALGIRAHHPELGARLLAHAGARPRVARLVARHHHPGGDPEATLLHVYDDQE</sequence>
<dbReference type="SUPFAM" id="SSF109604">
    <property type="entry name" value="HD-domain/PDEase-like"/>
    <property type="match status" value="1"/>
</dbReference>
<reference evidence="2 3" key="1">
    <citation type="submission" date="2019-12" db="EMBL/GenBank/DDBJ databases">
        <title>Deinococcus sp. HMF7620 Genome sequencing and assembly.</title>
        <authorList>
            <person name="Kang H."/>
            <person name="Kim H."/>
            <person name="Joh K."/>
        </authorList>
    </citation>
    <scope>NUCLEOTIDE SEQUENCE [LARGE SCALE GENOMIC DNA]</scope>
    <source>
        <strain evidence="2 3">HMF7620</strain>
    </source>
</reference>
<accession>A0A7C9HW30</accession>
<dbReference type="RefSeq" id="WP_157457341.1">
    <property type="nucleotide sequence ID" value="NZ_WQLB01000001.1"/>
</dbReference>
<dbReference type="AlphaFoldDB" id="A0A7C9HW30"/>